<proteinExistence type="predicted"/>
<keyword evidence="1" id="KW-0812">Transmembrane</keyword>
<comment type="caution">
    <text evidence="2">The sequence shown here is derived from an EMBL/GenBank/DDBJ whole genome shotgun (WGS) entry which is preliminary data.</text>
</comment>
<dbReference type="Proteomes" id="UP000231453">
    <property type="component" value="Unassembled WGS sequence"/>
</dbReference>
<reference evidence="3" key="1">
    <citation type="submission" date="2017-09" db="EMBL/GenBank/DDBJ databases">
        <title>Depth-based differentiation of microbial function through sediment-hosted aquifers and enrichment of novel symbionts in the deep terrestrial subsurface.</title>
        <authorList>
            <person name="Probst A.J."/>
            <person name="Ladd B."/>
            <person name="Jarett J.K."/>
            <person name="Geller-Mcgrath D.E."/>
            <person name="Sieber C.M.K."/>
            <person name="Emerson J.B."/>
            <person name="Anantharaman K."/>
            <person name="Thomas B.C."/>
            <person name="Malmstrom R."/>
            <person name="Stieglmeier M."/>
            <person name="Klingl A."/>
            <person name="Woyke T."/>
            <person name="Ryan C.M."/>
            <person name="Banfield J.F."/>
        </authorList>
    </citation>
    <scope>NUCLEOTIDE SEQUENCE [LARGE SCALE GENOMIC DNA]</scope>
</reference>
<name>A0A2M7VAY0_9BACT</name>
<dbReference type="AlphaFoldDB" id="A0A2M7VAY0"/>
<evidence type="ECO:0000256" key="1">
    <source>
        <dbReference type="SAM" id="Phobius"/>
    </source>
</evidence>
<organism evidence="2 3">
    <name type="scientific">Candidatus Magasanikbacteria bacterium CG_4_10_14_0_2_um_filter_33_14</name>
    <dbReference type="NCBI Taxonomy" id="1974636"/>
    <lineage>
        <taxon>Bacteria</taxon>
        <taxon>Candidatus Magasanikiibacteriota</taxon>
    </lineage>
</organism>
<keyword evidence="1" id="KW-1133">Transmembrane helix</keyword>
<keyword evidence="1" id="KW-0472">Membrane</keyword>
<evidence type="ECO:0000313" key="2">
    <source>
        <dbReference type="EMBL" id="PIZ96076.1"/>
    </source>
</evidence>
<gene>
    <name evidence="2" type="ORF">COX80_02365</name>
</gene>
<evidence type="ECO:0000313" key="3">
    <source>
        <dbReference type="Proteomes" id="UP000231453"/>
    </source>
</evidence>
<protein>
    <submittedName>
        <fullName evidence="2">Uncharacterized protein</fullName>
    </submittedName>
</protein>
<sequence>MFWLRYRIIIKLGVVLIIYQLGEINYFLFLYKNMIYENMILQTTIKLNGKAIFFYNHKTAHAVYTKEDNDFNLVVKNFIKQFQIELEKILFNFDNLEIFLTTKKGPNKLNVHEEFNNDSNKKIGRIFINLGWFLGFKNK</sequence>
<feature type="transmembrane region" description="Helical" evidence="1">
    <location>
        <begin position="6"/>
        <end position="31"/>
    </location>
</feature>
<dbReference type="EMBL" id="PFPL01000034">
    <property type="protein sequence ID" value="PIZ96076.1"/>
    <property type="molecule type" value="Genomic_DNA"/>
</dbReference>
<accession>A0A2M7VAY0</accession>